<comment type="caution">
    <text evidence="1">The sequence shown here is derived from an EMBL/GenBank/DDBJ whole genome shotgun (WGS) entry which is preliminary data.</text>
</comment>
<gene>
    <name evidence="1" type="ORF">NQ317_004555</name>
</gene>
<keyword evidence="2" id="KW-1185">Reference proteome</keyword>
<sequence>MKNTKYSADPGQFLTYLTITSILAKVRGNGQAERRSVHVGCLVCNSVSERSDKNVSQWC</sequence>
<organism evidence="1 2">
    <name type="scientific">Molorchus minor</name>
    <dbReference type="NCBI Taxonomy" id="1323400"/>
    <lineage>
        <taxon>Eukaryota</taxon>
        <taxon>Metazoa</taxon>
        <taxon>Ecdysozoa</taxon>
        <taxon>Arthropoda</taxon>
        <taxon>Hexapoda</taxon>
        <taxon>Insecta</taxon>
        <taxon>Pterygota</taxon>
        <taxon>Neoptera</taxon>
        <taxon>Endopterygota</taxon>
        <taxon>Coleoptera</taxon>
        <taxon>Polyphaga</taxon>
        <taxon>Cucujiformia</taxon>
        <taxon>Chrysomeloidea</taxon>
        <taxon>Cerambycidae</taxon>
        <taxon>Lamiinae</taxon>
        <taxon>Monochamini</taxon>
        <taxon>Molorchus</taxon>
    </lineage>
</organism>
<protein>
    <submittedName>
        <fullName evidence="1">Uncharacterized protein</fullName>
    </submittedName>
</protein>
<proteinExistence type="predicted"/>
<dbReference type="EMBL" id="JAPWTJ010001500">
    <property type="protein sequence ID" value="KAJ8971312.1"/>
    <property type="molecule type" value="Genomic_DNA"/>
</dbReference>
<reference evidence="1" key="1">
    <citation type="journal article" date="2023" name="Insect Mol. Biol.">
        <title>Genome sequencing provides insights into the evolution of gene families encoding plant cell wall-degrading enzymes in longhorned beetles.</title>
        <authorList>
            <person name="Shin N.R."/>
            <person name="Okamura Y."/>
            <person name="Kirsch R."/>
            <person name="Pauchet Y."/>
        </authorList>
    </citation>
    <scope>NUCLEOTIDE SEQUENCE</scope>
    <source>
        <strain evidence="1">MMC_N1</strain>
    </source>
</reference>
<name>A0ABQ9J2Y9_9CUCU</name>
<accession>A0ABQ9J2Y9</accession>
<evidence type="ECO:0000313" key="1">
    <source>
        <dbReference type="EMBL" id="KAJ8971312.1"/>
    </source>
</evidence>
<evidence type="ECO:0000313" key="2">
    <source>
        <dbReference type="Proteomes" id="UP001162164"/>
    </source>
</evidence>
<dbReference type="Proteomes" id="UP001162164">
    <property type="component" value="Unassembled WGS sequence"/>
</dbReference>